<dbReference type="NCBIfam" id="NF004793">
    <property type="entry name" value="PRK06141.1"/>
    <property type="match status" value="1"/>
</dbReference>
<evidence type="ECO:0000313" key="4">
    <source>
        <dbReference type="Proteomes" id="UP000199040"/>
    </source>
</evidence>
<dbReference type="STRING" id="442341.SAMN04487959_10824"/>
<accession>A0A1I3C6D7</accession>
<evidence type="ECO:0000256" key="2">
    <source>
        <dbReference type="SAM" id="MobiDB-lite"/>
    </source>
</evidence>
<keyword evidence="4" id="KW-1185">Reference proteome</keyword>
<dbReference type="SUPFAM" id="SSF51735">
    <property type="entry name" value="NAD(P)-binding Rossmann-fold domains"/>
    <property type="match status" value="1"/>
</dbReference>
<dbReference type="EMBL" id="FOPY01000008">
    <property type="protein sequence ID" value="SFH70118.1"/>
    <property type="molecule type" value="Genomic_DNA"/>
</dbReference>
<sequence>MRIVSAEEVAASLPWLALVDRLGDTFLEGVEAPPRHHHAMHRDDGEATMLLMPAWEPAGYIGMKMVNVFPQNAEQGLPAISGLYVLCEGRHGRPLACIEGSELTRRRTAAASALASRALAREDAESLLMVGTGKLAPMLIEAHAAVRPLRRVRIWGRNPDKAARLAREYADRFDCAAVDDLQAAVGEADIVSCATLSREPLIHGDWLRPGTHLDLVGAFRPDMRESDAECLARGEVFVDTYAGARGEAGDIHQAVDEGRFRFEAIRAELAELLRGEQPGRDAAEAITVFKSVGASLEDLAAAVEVWERLQDKSQGKDPGKDQGKDEETA</sequence>
<dbReference type="InterPro" id="IPR023401">
    <property type="entry name" value="ODC_N"/>
</dbReference>
<dbReference type="GO" id="GO:0019752">
    <property type="term" value="P:carboxylic acid metabolic process"/>
    <property type="evidence" value="ECO:0007669"/>
    <property type="project" value="UniProtKB-ARBA"/>
</dbReference>
<dbReference type="PIRSF" id="PIRSF001439">
    <property type="entry name" value="CryM"/>
    <property type="match status" value="1"/>
</dbReference>
<dbReference type="FunFam" id="3.40.50.720:FF:000311">
    <property type="entry name" value="Ornithine cyclodeaminase"/>
    <property type="match status" value="1"/>
</dbReference>
<organism evidence="3 4">
    <name type="scientific">Modicisalibacter xianhensis</name>
    <dbReference type="NCBI Taxonomy" id="442341"/>
    <lineage>
        <taxon>Bacteria</taxon>
        <taxon>Pseudomonadati</taxon>
        <taxon>Pseudomonadota</taxon>
        <taxon>Gammaproteobacteria</taxon>
        <taxon>Oceanospirillales</taxon>
        <taxon>Halomonadaceae</taxon>
        <taxon>Modicisalibacter</taxon>
    </lineage>
</organism>
<comment type="similarity">
    <text evidence="1">Belongs to the ornithine cyclodeaminase/mu-crystallin family.</text>
</comment>
<dbReference type="Gene3D" id="3.40.50.720">
    <property type="entry name" value="NAD(P)-binding Rossmann-like Domain"/>
    <property type="match status" value="1"/>
</dbReference>
<reference evidence="3 4" key="1">
    <citation type="submission" date="2016-10" db="EMBL/GenBank/DDBJ databases">
        <authorList>
            <person name="de Groot N.N."/>
        </authorList>
    </citation>
    <scope>NUCLEOTIDE SEQUENCE [LARGE SCALE GENOMIC DNA]</scope>
    <source>
        <strain evidence="3 4">CGMCC 1.6848</strain>
    </source>
</reference>
<dbReference type="InterPro" id="IPR003462">
    <property type="entry name" value="ODC_Mu_crystall"/>
</dbReference>
<dbReference type="RefSeq" id="WP_092846597.1">
    <property type="nucleotide sequence ID" value="NZ_FOPY01000008.1"/>
</dbReference>
<protein>
    <submittedName>
        <fullName evidence="3">Ornithine cyclodeaminase</fullName>
    </submittedName>
</protein>
<dbReference type="GO" id="GO:0005737">
    <property type="term" value="C:cytoplasm"/>
    <property type="evidence" value="ECO:0007669"/>
    <property type="project" value="TreeGrafter"/>
</dbReference>
<dbReference type="AlphaFoldDB" id="A0A1I3C6D7"/>
<evidence type="ECO:0000256" key="1">
    <source>
        <dbReference type="ARBA" id="ARBA00008903"/>
    </source>
</evidence>
<feature type="region of interest" description="Disordered" evidence="2">
    <location>
        <begin position="307"/>
        <end position="329"/>
    </location>
</feature>
<dbReference type="PANTHER" id="PTHR13812">
    <property type="entry name" value="KETIMINE REDUCTASE MU-CRYSTALLIN"/>
    <property type="match status" value="1"/>
</dbReference>
<dbReference type="PANTHER" id="PTHR13812:SF19">
    <property type="entry name" value="KETIMINE REDUCTASE MU-CRYSTALLIN"/>
    <property type="match status" value="1"/>
</dbReference>
<dbReference type="Gene3D" id="3.30.1780.10">
    <property type="entry name" value="ornithine cyclodeaminase, domain 1"/>
    <property type="match status" value="1"/>
</dbReference>
<dbReference type="Pfam" id="PF02423">
    <property type="entry name" value="OCD_Mu_crystall"/>
    <property type="match status" value="1"/>
</dbReference>
<evidence type="ECO:0000313" key="3">
    <source>
        <dbReference type="EMBL" id="SFH70118.1"/>
    </source>
</evidence>
<name>A0A1I3C6D7_9GAMM</name>
<gene>
    <name evidence="3" type="ORF">SAMN04487959_10824</name>
</gene>
<dbReference type="InterPro" id="IPR036291">
    <property type="entry name" value="NAD(P)-bd_dom_sf"/>
</dbReference>
<dbReference type="Proteomes" id="UP000199040">
    <property type="component" value="Unassembled WGS sequence"/>
</dbReference>
<proteinExistence type="inferred from homology"/>
<dbReference type="GO" id="GO:0016491">
    <property type="term" value="F:oxidoreductase activity"/>
    <property type="evidence" value="ECO:0007669"/>
    <property type="project" value="UniProtKB-ARBA"/>
</dbReference>